<name>A0ABY6HWL6_9ARCH</name>
<dbReference type="Proteomes" id="UP001208689">
    <property type="component" value="Chromosome"/>
</dbReference>
<reference evidence="5" key="1">
    <citation type="submission" date="2022-09" db="EMBL/GenBank/DDBJ databases">
        <title>Actin cytoskeleton and complex cell architecture in an #Asgard archaeon.</title>
        <authorList>
            <person name="Ponce Toledo R.I."/>
            <person name="Schleper C."/>
            <person name="Rodrigues Oliveira T."/>
            <person name="Wollweber F."/>
            <person name="Xu J."/>
            <person name="Rittmann S."/>
            <person name="Klingl A."/>
            <person name="Pilhofer M."/>
        </authorList>
    </citation>
    <scope>NUCLEOTIDE SEQUENCE</scope>
    <source>
        <strain evidence="5">B-35</strain>
    </source>
</reference>
<proteinExistence type="inferred from homology"/>
<dbReference type="InterPro" id="IPR029033">
    <property type="entry name" value="His_PPase_superfam"/>
</dbReference>
<dbReference type="InterPro" id="IPR013078">
    <property type="entry name" value="His_Pase_superF_clade-1"/>
</dbReference>
<dbReference type="InterPro" id="IPR005952">
    <property type="entry name" value="Phosphogly_mut1"/>
</dbReference>
<dbReference type="InterPro" id="IPR001345">
    <property type="entry name" value="PG/BPGM_mutase_AS"/>
</dbReference>
<keyword evidence="3" id="KW-0324">Glycolysis</keyword>
<evidence type="ECO:0000256" key="4">
    <source>
        <dbReference type="ARBA" id="ARBA00023235"/>
    </source>
</evidence>
<sequence>MDVKYRFTIVRHGQTPGNSSNRYLGITDEDLNSIGVQQARNAAQFLLQCRESFDICFSSPLIRCVHTANILKTKMNFDYLIEPKLRERNYGVFEGLTRDEVMQKYPDLLQQYNQNKARMILPQGESALDVESRIHSFLWEDLPQKFSSARSVLLITHLNPLRAILRLLKLKTWDIYYTKFQNASITQIHTDLQVSELVLFNKTPANSP</sequence>
<dbReference type="PANTHER" id="PTHR11931">
    <property type="entry name" value="PHOSPHOGLYCERATE MUTASE"/>
    <property type="match status" value="1"/>
</dbReference>
<evidence type="ECO:0000256" key="3">
    <source>
        <dbReference type="ARBA" id="ARBA00023152"/>
    </source>
</evidence>
<dbReference type="EMBL" id="CP104013">
    <property type="protein sequence ID" value="UYP47921.1"/>
    <property type="molecule type" value="Genomic_DNA"/>
</dbReference>
<dbReference type="Pfam" id="PF00300">
    <property type="entry name" value="His_Phos_1"/>
    <property type="match status" value="1"/>
</dbReference>
<dbReference type="CDD" id="cd07067">
    <property type="entry name" value="HP_PGM_like"/>
    <property type="match status" value="1"/>
</dbReference>
<evidence type="ECO:0000256" key="2">
    <source>
        <dbReference type="ARBA" id="ARBA00012028"/>
    </source>
</evidence>
<evidence type="ECO:0000256" key="1">
    <source>
        <dbReference type="ARBA" id="ARBA00006717"/>
    </source>
</evidence>
<evidence type="ECO:0000313" key="5">
    <source>
        <dbReference type="EMBL" id="UYP47921.1"/>
    </source>
</evidence>
<dbReference type="SMART" id="SM00855">
    <property type="entry name" value="PGAM"/>
    <property type="match status" value="1"/>
</dbReference>
<gene>
    <name evidence="5" type="ORF">NEF87_004206</name>
</gene>
<keyword evidence="4 5" id="KW-0413">Isomerase</keyword>
<organism evidence="5 6">
    <name type="scientific">Candidatus Lokiarchaeum ossiferum</name>
    <dbReference type="NCBI Taxonomy" id="2951803"/>
    <lineage>
        <taxon>Archaea</taxon>
        <taxon>Promethearchaeati</taxon>
        <taxon>Promethearchaeota</taxon>
        <taxon>Promethearchaeia</taxon>
        <taxon>Promethearchaeales</taxon>
        <taxon>Promethearchaeaceae</taxon>
        <taxon>Candidatus Lokiarchaeum</taxon>
    </lineage>
</organism>
<keyword evidence="6" id="KW-1185">Reference proteome</keyword>
<dbReference type="GO" id="GO:0004619">
    <property type="term" value="F:phosphoglycerate mutase activity"/>
    <property type="evidence" value="ECO:0007669"/>
    <property type="project" value="UniProtKB-EC"/>
</dbReference>
<protein>
    <recommendedName>
        <fullName evidence="2">phosphoglycerate mutase (2,3-diphosphoglycerate-dependent)</fullName>
        <ecNumber evidence="2">5.4.2.11</ecNumber>
    </recommendedName>
</protein>
<dbReference type="Gene3D" id="3.40.50.1240">
    <property type="entry name" value="Phosphoglycerate mutase-like"/>
    <property type="match status" value="1"/>
</dbReference>
<evidence type="ECO:0000313" key="6">
    <source>
        <dbReference type="Proteomes" id="UP001208689"/>
    </source>
</evidence>
<comment type="similarity">
    <text evidence="1">Belongs to the phosphoglycerate mutase family. BPG-dependent PGAM subfamily.</text>
</comment>
<dbReference type="EC" id="5.4.2.11" evidence="2"/>
<dbReference type="PROSITE" id="PS00175">
    <property type="entry name" value="PG_MUTASE"/>
    <property type="match status" value="1"/>
</dbReference>
<dbReference type="SUPFAM" id="SSF53254">
    <property type="entry name" value="Phosphoglycerate mutase-like"/>
    <property type="match status" value="1"/>
</dbReference>
<accession>A0ABY6HWL6</accession>